<evidence type="ECO:0000256" key="3">
    <source>
        <dbReference type="ARBA" id="ARBA00004501"/>
    </source>
</evidence>
<keyword evidence="13" id="KW-0472">Membrane</keyword>
<comment type="function">
    <text evidence="15">Binds to the genomic viral ssDNA, shuttles it into and out of the cell nucleus. Begomoviruses use 2 proteins to transport their DNA from cell to cell. The nuclear shuttle protein (NSP) shuttles it between nucleus and cytoplasm and the movement protein (MP) probably transports the DNA-NSP complex to the cell periphery and facilitates movement across the cell wall.</text>
</comment>
<dbReference type="InterPro" id="IPR000263">
    <property type="entry name" value="GV_A/BR1_coat"/>
</dbReference>
<dbReference type="GO" id="GO:0030430">
    <property type="term" value="C:host cell cytoplasm"/>
    <property type="evidence" value="ECO:0007669"/>
    <property type="project" value="UniProtKB-SubCell"/>
</dbReference>
<keyword evidence="6" id="KW-0813">Transport</keyword>
<keyword evidence="10" id="KW-1043">Host membrane</keyword>
<evidence type="ECO:0000313" key="19">
    <source>
        <dbReference type="EMBL" id="AKS48122.1"/>
    </source>
</evidence>
<dbReference type="GO" id="GO:0042025">
    <property type="term" value="C:host cell nucleus"/>
    <property type="evidence" value="ECO:0007669"/>
    <property type="project" value="UniProtKB-SubCell"/>
</dbReference>
<evidence type="ECO:0000256" key="4">
    <source>
        <dbReference type="ARBA" id="ARBA00005789"/>
    </source>
</evidence>
<dbReference type="GO" id="GO:0003697">
    <property type="term" value="F:single-stranded DNA binding"/>
    <property type="evidence" value="ECO:0007669"/>
    <property type="project" value="InterPro"/>
</dbReference>
<keyword evidence="9" id="KW-0945">Host-virus interaction</keyword>
<evidence type="ECO:0000256" key="12">
    <source>
        <dbReference type="ARBA" id="ARBA00023125"/>
    </source>
</evidence>
<evidence type="ECO:0000256" key="10">
    <source>
        <dbReference type="ARBA" id="ARBA00022870"/>
    </source>
</evidence>
<evidence type="ECO:0000256" key="14">
    <source>
        <dbReference type="ARBA" id="ARBA00023200"/>
    </source>
</evidence>
<sequence length="255" mass="28846">MFNRNFRSVRTPRTFNSRLRSPLTAFRGGVKRRPYMAMRKLNFERVERPLGYNVLVERQHGTHMALSNNHDSTSFVGFPIRGINGDGRSRDYIKLMHLSVSGVLNVTPTQGDRPMEGTDKLSGLFVISILLDRKPFLPDGVNQLPSYAELFGPYSSAYGNQQLLDVHKQRFRILGCVKKFVTCNGGASFAPFKLNVKLSHNRFPLWAAFKDVDPGNCGGNYKNIAKNAILVSYAFVGMDSLKVEPFVQFEFKYLP</sequence>
<evidence type="ECO:0000256" key="16">
    <source>
        <dbReference type="ARBA" id="ARBA00026026"/>
    </source>
</evidence>
<evidence type="ECO:0000256" key="18">
    <source>
        <dbReference type="ARBA" id="ARBA00029763"/>
    </source>
</evidence>
<keyword evidence="7" id="KW-1032">Host cell membrane</keyword>
<dbReference type="EMBL" id="KP752091">
    <property type="protein sequence ID" value="AKS48122.1"/>
    <property type="molecule type" value="Genomic_DNA"/>
</dbReference>
<comment type="subcellular location">
    <subcellularLocation>
        <location evidence="3">Host cell membrane</location>
        <topology evidence="3">Peripheral membrane protein</topology>
        <orientation evidence="3">Cytoplasmic side</orientation>
    </subcellularLocation>
    <subcellularLocation>
        <location evidence="2">Host cytoplasm</location>
    </subcellularLocation>
    <subcellularLocation>
        <location evidence="1">Host nucleus</location>
    </subcellularLocation>
</comment>
<dbReference type="Pfam" id="PF00844">
    <property type="entry name" value="Gemini_coat"/>
    <property type="match status" value="1"/>
</dbReference>
<evidence type="ECO:0000256" key="6">
    <source>
        <dbReference type="ARBA" id="ARBA00022448"/>
    </source>
</evidence>
<dbReference type="GO" id="GO:0051027">
    <property type="term" value="P:DNA transport"/>
    <property type="evidence" value="ECO:0007669"/>
    <property type="project" value="InterPro"/>
</dbReference>
<dbReference type="GO" id="GO:0043657">
    <property type="term" value="C:host cell"/>
    <property type="evidence" value="ECO:0007669"/>
    <property type="project" value="InterPro"/>
</dbReference>
<dbReference type="InterPro" id="IPR001530">
    <property type="entry name" value="Gemini_BR1"/>
</dbReference>
<dbReference type="GO" id="GO:0019028">
    <property type="term" value="C:viral capsid"/>
    <property type="evidence" value="ECO:0007669"/>
    <property type="project" value="InterPro"/>
</dbReference>
<keyword evidence="12" id="KW-0238">DNA-binding</keyword>
<dbReference type="GO" id="GO:0046740">
    <property type="term" value="P:transport of virus in host, cell to cell"/>
    <property type="evidence" value="ECO:0007669"/>
    <property type="project" value="UniProtKB-KW"/>
</dbReference>
<evidence type="ECO:0000256" key="1">
    <source>
        <dbReference type="ARBA" id="ARBA00004147"/>
    </source>
</evidence>
<dbReference type="PRINTS" id="PR00225">
    <property type="entry name" value="GEMCOATBR1"/>
</dbReference>
<organism evidence="19">
    <name type="scientific">Rhynchosia yellow mosaic virus</name>
    <dbReference type="NCBI Taxonomy" id="529680"/>
    <lineage>
        <taxon>Viruses</taxon>
        <taxon>Monodnaviria</taxon>
        <taxon>Shotokuvirae</taxon>
        <taxon>Cressdnaviricota</taxon>
        <taxon>Repensiviricetes</taxon>
        <taxon>Geplafuvirales</taxon>
        <taxon>Geminiviridae</taxon>
        <taxon>Begomovirus</taxon>
        <taxon>Begomovirus rhynchosiaflavi</taxon>
    </lineage>
</organism>
<evidence type="ECO:0000256" key="5">
    <source>
        <dbReference type="ARBA" id="ARBA00014908"/>
    </source>
</evidence>
<comment type="similarity">
    <text evidence="4">Belongs to the begomovirus nuclear shuttle protein family.</text>
</comment>
<evidence type="ECO:0000256" key="15">
    <source>
        <dbReference type="ARBA" id="ARBA00025176"/>
    </source>
</evidence>
<reference evidence="19" key="1">
    <citation type="journal article" date="2015" name="Plant Dis.">
        <title>Dwarf Mosaic Disease of French Bean in India Caused by Rhynchosia yellow mosaic virus in Association With a Betasatellite.</title>
        <authorList>
            <person name="Bhatt B.S."/>
            <person name="Rathmore S."/>
            <person name="Singh A.K."/>
        </authorList>
    </citation>
    <scope>NUCLEOTIDE SEQUENCE</scope>
</reference>
<accession>A0A0K0YAY5</accession>
<evidence type="ECO:0000256" key="7">
    <source>
        <dbReference type="ARBA" id="ARBA00022511"/>
    </source>
</evidence>
<comment type="subunit">
    <text evidence="16">Binds to single-stranded and double-stranded viral DNA. Interacts with the host nuclear shuttle interacting (NSI) protein. This interaction may allow NSP to recruit NSI monomers to the viral genome and thus regulate nuclear export of viral genome by NSP.</text>
</comment>
<keyword evidence="11" id="KW-0916">Viral movement protein</keyword>
<evidence type="ECO:0000256" key="2">
    <source>
        <dbReference type="ARBA" id="ARBA00004192"/>
    </source>
</evidence>
<dbReference type="GO" id="GO:0005198">
    <property type="term" value="F:structural molecule activity"/>
    <property type="evidence" value="ECO:0007669"/>
    <property type="project" value="InterPro"/>
</dbReference>
<evidence type="ECO:0000256" key="9">
    <source>
        <dbReference type="ARBA" id="ARBA00022581"/>
    </source>
</evidence>
<keyword evidence="8" id="KW-1048">Host nucleus</keyword>
<evidence type="ECO:0000256" key="8">
    <source>
        <dbReference type="ARBA" id="ARBA00022562"/>
    </source>
</evidence>
<evidence type="ECO:0000256" key="13">
    <source>
        <dbReference type="ARBA" id="ARBA00023136"/>
    </source>
</evidence>
<keyword evidence="14" id="KW-1035">Host cytoplasm</keyword>
<protein>
    <recommendedName>
        <fullName evidence="5">Nuclear shuttle protein</fullName>
    </recommendedName>
    <alternativeName>
        <fullName evidence="17">Protein BR1</fullName>
    </alternativeName>
    <alternativeName>
        <fullName evidence="18">Protein BV1</fullName>
    </alternativeName>
</protein>
<proteinExistence type="inferred from homology"/>
<evidence type="ECO:0000256" key="11">
    <source>
        <dbReference type="ARBA" id="ARBA00023031"/>
    </source>
</evidence>
<dbReference type="GO" id="GO:0020002">
    <property type="term" value="C:host cell plasma membrane"/>
    <property type="evidence" value="ECO:0007669"/>
    <property type="project" value="UniProtKB-SubCell"/>
</dbReference>
<name>A0A0K0YAY5_9GEMI</name>
<evidence type="ECO:0000256" key="17">
    <source>
        <dbReference type="ARBA" id="ARBA00029578"/>
    </source>
</evidence>
<gene>
    <name evidence="19" type="primary">BV1</name>
</gene>